<evidence type="ECO:0000256" key="5">
    <source>
        <dbReference type="SAM" id="Phobius"/>
    </source>
</evidence>
<name>A0A0H3M8C6_EHRRW</name>
<keyword evidence="4 5" id="KW-0472">Membrane</keyword>
<evidence type="ECO:0000256" key="3">
    <source>
        <dbReference type="ARBA" id="ARBA00022989"/>
    </source>
</evidence>
<sequence>MSCSNDKDIDSEYIGSSKYFQDALDWYCNKYLFCITERAWLSIVTLFLLYLILVLMFDIYSYFPLKTDFSFVKYTDRYTDEFSVIRKLSTNNEDSEETLLSRYLVAQYVKRYESYSYDDLESQFNFIENNSSRKIYLSFKEMKDPSNPSNSKYNSKALSISTVIDKVDLISQNFTSLNKAIVTFKTKIAVNGVKSHTESHKVLLSFSLSSIKMASSGIMPLEFVVHDYKKLD</sequence>
<dbReference type="Pfam" id="PF04335">
    <property type="entry name" value="VirB8"/>
    <property type="match status" value="1"/>
</dbReference>
<feature type="domain" description="Bacterial virulence protein VirB8" evidence="6">
    <location>
        <begin position="36"/>
        <end position="209"/>
    </location>
</feature>
<evidence type="ECO:0000256" key="4">
    <source>
        <dbReference type="ARBA" id="ARBA00023136"/>
    </source>
</evidence>
<dbReference type="GO" id="GO:0016020">
    <property type="term" value="C:membrane"/>
    <property type="evidence" value="ECO:0007669"/>
    <property type="project" value="UniProtKB-SubCell"/>
</dbReference>
<dbReference type="KEGG" id="erw:ERWE_CDS_04610"/>
<dbReference type="HOGENOM" id="CLU_105348_0_0_5"/>
<dbReference type="SUPFAM" id="SSF54427">
    <property type="entry name" value="NTF2-like"/>
    <property type="match status" value="1"/>
</dbReference>
<keyword evidence="8" id="KW-1185">Reference proteome</keyword>
<dbReference type="RefSeq" id="WP_011155122.1">
    <property type="nucleotide sequence ID" value="NC_005295.2"/>
</dbReference>
<reference evidence="7 8" key="1">
    <citation type="journal article" date="2006" name="J. Bacteriol.">
        <title>Comparative genomic analysis of three strains of Ehrlichia ruminantium reveals an active process of genome size plasticity.</title>
        <authorList>
            <person name="Frutos R."/>
            <person name="Viari A."/>
            <person name="Ferraz C."/>
            <person name="Morgat A."/>
            <person name="Eychenie S."/>
            <person name="Kandassami Y."/>
            <person name="Chantal I."/>
            <person name="Bensaid A."/>
            <person name="Coissac E."/>
            <person name="Vachiery N."/>
            <person name="Demaille J."/>
            <person name="Martinez D."/>
        </authorList>
    </citation>
    <scope>NUCLEOTIDE SEQUENCE [LARGE SCALE GENOMIC DNA]</scope>
    <source>
        <strain evidence="7 8">Welgevonden</strain>
    </source>
</reference>
<dbReference type="Proteomes" id="UP000001021">
    <property type="component" value="Chromosome"/>
</dbReference>
<dbReference type="KEGG" id="eru:Erum4410"/>
<dbReference type="eggNOG" id="COG3736">
    <property type="taxonomic scope" value="Bacteria"/>
</dbReference>
<dbReference type="InterPro" id="IPR032710">
    <property type="entry name" value="NTF2-like_dom_sf"/>
</dbReference>
<dbReference type="InterPro" id="IPR007430">
    <property type="entry name" value="VirB8"/>
</dbReference>
<accession>A0A0H3M8C6</accession>
<proteinExistence type="predicted"/>
<dbReference type="GeneID" id="33057736"/>
<evidence type="ECO:0000256" key="2">
    <source>
        <dbReference type="ARBA" id="ARBA00022692"/>
    </source>
</evidence>
<dbReference type="CDD" id="cd16424">
    <property type="entry name" value="VirB8"/>
    <property type="match status" value="1"/>
</dbReference>
<evidence type="ECO:0000313" key="8">
    <source>
        <dbReference type="Proteomes" id="UP000001021"/>
    </source>
</evidence>
<evidence type="ECO:0000256" key="1">
    <source>
        <dbReference type="ARBA" id="ARBA00004167"/>
    </source>
</evidence>
<evidence type="ECO:0000313" key="7">
    <source>
        <dbReference type="EMBL" id="CAI26955.1"/>
    </source>
</evidence>
<gene>
    <name evidence="7" type="primary">virB8</name>
    <name evidence="7" type="ordered locus">ERWE_CDS_04610</name>
</gene>
<protein>
    <submittedName>
        <fullName evidence="7">VirB8 protein</fullName>
    </submittedName>
</protein>
<dbReference type="Gene3D" id="3.10.450.230">
    <property type="entry name" value="VirB8 protein"/>
    <property type="match status" value="1"/>
</dbReference>
<organism evidence="7 8">
    <name type="scientific">Ehrlichia ruminantium (strain Welgevonden)</name>
    <dbReference type="NCBI Taxonomy" id="254945"/>
    <lineage>
        <taxon>Bacteria</taxon>
        <taxon>Pseudomonadati</taxon>
        <taxon>Pseudomonadota</taxon>
        <taxon>Alphaproteobacteria</taxon>
        <taxon>Rickettsiales</taxon>
        <taxon>Anaplasmataceae</taxon>
        <taxon>Ehrlichia</taxon>
    </lineage>
</organism>
<dbReference type="EMBL" id="CR925678">
    <property type="protein sequence ID" value="CAI26955.1"/>
    <property type="molecule type" value="Genomic_DNA"/>
</dbReference>
<keyword evidence="3 5" id="KW-1133">Transmembrane helix</keyword>
<keyword evidence="2 5" id="KW-0812">Transmembrane</keyword>
<feature type="transmembrane region" description="Helical" evidence="5">
    <location>
        <begin position="39"/>
        <end position="63"/>
    </location>
</feature>
<dbReference type="AlphaFoldDB" id="A0A0H3M8C6"/>
<comment type="subcellular location">
    <subcellularLocation>
        <location evidence="1">Membrane</location>
        <topology evidence="1">Single-pass membrane protein</topology>
    </subcellularLocation>
</comment>
<evidence type="ECO:0000259" key="6">
    <source>
        <dbReference type="Pfam" id="PF04335"/>
    </source>
</evidence>